<sequence length="237" mass="26042">MNGHLNDCLICDGKLEYLDAAEEMECVICHKKHLNNVRCINRHYICDECHSKRGAKIILEVCRTTDSKNPIEIMQKLMAKPFIHMHGPEHHILTGAALLAAYHNSGGQLDLNKALNEIERRAKQVPGGACGFWGCCGAAISTGMFISIATGATPLSEREWSLSNLITSKVLRRISALGGPRCCKRNCFTAAKVAVEFTGEQLAVNMELPVDICCFFSPNNHECKGALCPYSPQHSNS</sequence>
<proteinExistence type="predicted"/>
<accession>Q0AVG0</accession>
<dbReference type="RefSeq" id="WP_011641386.1">
    <property type="nucleotide sequence ID" value="NC_008346.1"/>
</dbReference>
<dbReference type="SUPFAM" id="SSF48695">
    <property type="entry name" value="Multiheme cytochromes"/>
    <property type="match status" value="1"/>
</dbReference>
<dbReference type="Proteomes" id="UP000001968">
    <property type="component" value="Chromosome"/>
</dbReference>
<dbReference type="EMBL" id="CP000448">
    <property type="protein sequence ID" value="ABI69294.1"/>
    <property type="molecule type" value="Genomic_DNA"/>
</dbReference>
<dbReference type="OrthoDB" id="9813299at2"/>
<evidence type="ECO:0000313" key="2">
    <source>
        <dbReference type="EMBL" id="ABI69294.1"/>
    </source>
</evidence>
<dbReference type="DNASU" id="4283321"/>
<evidence type="ECO:0000313" key="3">
    <source>
        <dbReference type="Proteomes" id="UP000001968"/>
    </source>
</evidence>
<dbReference type="InterPro" id="IPR043768">
    <property type="entry name" value="DUF5714"/>
</dbReference>
<dbReference type="STRING" id="335541.Swol_1999"/>
<reference evidence="3" key="1">
    <citation type="journal article" date="2010" name="Environ. Microbiol.">
        <title>The genome of Syntrophomonas wolfei: new insights into syntrophic metabolism and biohydrogen production.</title>
        <authorList>
            <person name="Sieber J.R."/>
            <person name="Sims D.R."/>
            <person name="Han C."/>
            <person name="Kim E."/>
            <person name="Lykidis A."/>
            <person name="Lapidus A.L."/>
            <person name="McDonnald E."/>
            <person name="Rohlin L."/>
            <person name="Culley D.E."/>
            <person name="Gunsalus R."/>
            <person name="McInerney M.J."/>
        </authorList>
    </citation>
    <scope>NUCLEOTIDE SEQUENCE [LARGE SCALE GENOMIC DNA]</scope>
    <source>
        <strain evidence="3">DSM 2245B / Goettingen</strain>
    </source>
</reference>
<protein>
    <recommendedName>
        <fullName evidence="1">DUF5714 domain-containing protein</fullName>
    </recommendedName>
</protein>
<dbReference type="InterPro" id="IPR036280">
    <property type="entry name" value="Multihaem_cyt_sf"/>
</dbReference>
<dbReference type="Pfam" id="PF18978">
    <property type="entry name" value="DUF5714"/>
    <property type="match status" value="1"/>
</dbReference>
<dbReference type="eggNOG" id="COG2226">
    <property type="taxonomic scope" value="Bacteria"/>
</dbReference>
<dbReference type="HOGENOM" id="CLU_093149_0_0_9"/>
<keyword evidence="3" id="KW-1185">Reference proteome</keyword>
<name>Q0AVG0_SYNWW</name>
<gene>
    <name evidence="2" type="ordered locus">Swol_1999</name>
</gene>
<dbReference type="AlphaFoldDB" id="Q0AVG0"/>
<feature type="domain" description="DUF5714" evidence="1">
    <location>
        <begin position="58"/>
        <end position="230"/>
    </location>
</feature>
<evidence type="ECO:0000259" key="1">
    <source>
        <dbReference type="Pfam" id="PF18978"/>
    </source>
</evidence>
<organism evidence="2 3">
    <name type="scientific">Syntrophomonas wolfei subsp. wolfei (strain DSM 2245B / Goettingen)</name>
    <dbReference type="NCBI Taxonomy" id="335541"/>
    <lineage>
        <taxon>Bacteria</taxon>
        <taxon>Bacillati</taxon>
        <taxon>Bacillota</taxon>
        <taxon>Clostridia</taxon>
        <taxon>Eubacteriales</taxon>
        <taxon>Syntrophomonadaceae</taxon>
        <taxon>Syntrophomonas</taxon>
    </lineage>
</organism>
<dbReference type="KEGG" id="swo:Swol_1999"/>